<dbReference type="AlphaFoldDB" id="A0A2C9M099"/>
<feature type="region of interest" description="Disordered" evidence="1">
    <location>
        <begin position="122"/>
        <end position="145"/>
    </location>
</feature>
<sequence>MHAVYLKSVRSPLLHGQFKLLYDKEKPNMDIYSQTLSEDHGNSKYEEDSFCVGNGDQDSCVTEGESSHYKFTKLSKKSERKKKRAGKRILFLCDSSSEEEDKEHVNLTEEFSVMDRQHVKKLLSSSEDEASTHMNINEHSKSKFT</sequence>
<reference evidence="2" key="1">
    <citation type="submission" date="2020-05" db="UniProtKB">
        <authorList>
            <consortium name="EnsemblMetazoa"/>
        </authorList>
    </citation>
    <scope>IDENTIFICATION</scope>
    <source>
        <strain evidence="2">BB02</strain>
    </source>
</reference>
<proteinExistence type="predicted"/>
<feature type="compositionally biased region" description="Basic and acidic residues" evidence="1">
    <location>
        <begin position="136"/>
        <end position="145"/>
    </location>
</feature>
<protein>
    <submittedName>
        <fullName evidence="2">Uncharacterized protein</fullName>
    </submittedName>
</protein>
<dbReference type="VEuPathDB" id="VectorBase:BGLB037047"/>
<organism evidence="2 3">
    <name type="scientific">Biomphalaria glabrata</name>
    <name type="common">Bloodfluke planorb</name>
    <name type="synonym">Freshwater snail</name>
    <dbReference type="NCBI Taxonomy" id="6526"/>
    <lineage>
        <taxon>Eukaryota</taxon>
        <taxon>Metazoa</taxon>
        <taxon>Spiralia</taxon>
        <taxon>Lophotrochozoa</taxon>
        <taxon>Mollusca</taxon>
        <taxon>Gastropoda</taxon>
        <taxon>Heterobranchia</taxon>
        <taxon>Euthyneura</taxon>
        <taxon>Panpulmonata</taxon>
        <taxon>Hygrophila</taxon>
        <taxon>Lymnaeoidea</taxon>
        <taxon>Planorbidae</taxon>
        <taxon>Biomphalaria</taxon>
    </lineage>
</organism>
<evidence type="ECO:0000256" key="1">
    <source>
        <dbReference type="SAM" id="MobiDB-lite"/>
    </source>
</evidence>
<dbReference type="STRING" id="6526.A0A2C9M099"/>
<name>A0A2C9M099_BIOGL</name>
<dbReference type="Proteomes" id="UP000076420">
    <property type="component" value="Unassembled WGS sequence"/>
</dbReference>
<dbReference type="VEuPathDB" id="VectorBase:BGLAX_048743"/>
<dbReference type="EnsemblMetazoa" id="BGLB037047-RA">
    <property type="protein sequence ID" value="BGLB037047-PA"/>
    <property type="gene ID" value="BGLB037047"/>
</dbReference>
<dbReference type="KEGG" id="bgt:106080096"/>
<accession>A0A2C9M099</accession>
<evidence type="ECO:0000313" key="3">
    <source>
        <dbReference type="Proteomes" id="UP000076420"/>
    </source>
</evidence>
<evidence type="ECO:0000313" key="2">
    <source>
        <dbReference type="EnsemblMetazoa" id="BGLB037047-PA"/>
    </source>
</evidence>
<gene>
    <name evidence="2" type="primary">106080096</name>
</gene>